<feature type="signal peptide" evidence="8">
    <location>
        <begin position="1"/>
        <end position="24"/>
    </location>
</feature>
<name>U2CNP1_9BACE</name>
<protein>
    <recommendedName>
        <fullName evidence="11">TonB-dependent receptor</fullName>
    </recommendedName>
</protein>
<evidence type="ECO:0000256" key="7">
    <source>
        <dbReference type="ARBA" id="ARBA00023237"/>
    </source>
</evidence>
<comment type="subcellular location">
    <subcellularLocation>
        <location evidence="1">Cell outer membrane</location>
        <topology evidence="1">Multi-pass membrane protein</topology>
    </subcellularLocation>
</comment>
<dbReference type="InterPro" id="IPR036942">
    <property type="entry name" value="Beta-barrel_TonB_sf"/>
</dbReference>
<proteinExistence type="predicted"/>
<evidence type="ECO:0000313" key="10">
    <source>
        <dbReference type="Proteomes" id="UP000016496"/>
    </source>
</evidence>
<dbReference type="EMBL" id="AWSV01000081">
    <property type="protein sequence ID" value="ERI85678.1"/>
    <property type="molecule type" value="Genomic_DNA"/>
</dbReference>
<dbReference type="SUPFAM" id="SSF56935">
    <property type="entry name" value="Porins"/>
    <property type="match status" value="1"/>
</dbReference>
<keyword evidence="7" id="KW-0998">Cell outer membrane</keyword>
<dbReference type="PANTHER" id="PTHR30069:SF29">
    <property type="entry name" value="HEMOGLOBIN AND HEMOGLOBIN-HAPTOGLOBIN-BINDING PROTEIN 1-RELATED"/>
    <property type="match status" value="1"/>
</dbReference>
<dbReference type="PATRIC" id="fig|1321819.3.peg.1359"/>
<evidence type="ECO:0000256" key="5">
    <source>
        <dbReference type="ARBA" id="ARBA00022729"/>
    </source>
</evidence>
<keyword evidence="6" id="KW-0472">Membrane</keyword>
<evidence type="ECO:0000256" key="4">
    <source>
        <dbReference type="ARBA" id="ARBA00022692"/>
    </source>
</evidence>
<reference evidence="9 10" key="1">
    <citation type="submission" date="2013-08" db="EMBL/GenBank/DDBJ databases">
        <authorList>
            <person name="Weinstock G."/>
            <person name="Sodergren E."/>
            <person name="Wylie T."/>
            <person name="Fulton L."/>
            <person name="Fulton R."/>
            <person name="Fronick C."/>
            <person name="O'Laughlin M."/>
            <person name="Godfrey J."/>
            <person name="Miner T."/>
            <person name="Herter B."/>
            <person name="Appelbaum E."/>
            <person name="Cordes M."/>
            <person name="Lek S."/>
            <person name="Wollam A."/>
            <person name="Pepin K.H."/>
            <person name="Palsikar V.B."/>
            <person name="Mitreva M."/>
            <person name="Wilson R.K."/>
        </authorList>
    </citation>
    <scope>NUCLEOTIDE SEQUENCE [LARGE SCALE GENOMIC DNA]</scope>
    <source>
        <strain evidence="9 10">F0041</strain>
    </source>
</reference>
<evidence type="ECO:0000256" key="1">
    <source>
        <dbReference type="ARBA" id="ARBA00004571"/>
    </source>
</evidence>
<dbReference type="GO" id="GO:0044718">
    <property type="term" value="P:siderophore transmembrane transport"/>
    <property type="evidence" value="ECO:0007669"/>
    <property type="project" value="TreeGrafter"/>
</dbReference>
<dbReference type="HOGENOM" id="CLU_033417_0_0_10"/>
<dbReference type="Proteomes" id="UP000016496">
    <property type="component" value="Unassembled WGS sequence"/>
</dbReference>
<evidence type="ECO:0000256" key="8">
    <source>
        <dbReference type="SAM" id="SignalP"/>
    </source>
</evidence>
<keyword evidence="4" id="KW-0812">Transmembrane</keyword>
<evidence type="ECO:0000256" key="6">
    <source>
        <dbReference type="ARBA" id="ARBA00023136"/>
    </source>
</evidence>
<keyword evidence="5 8" id="KW-0732">Signal</keyword>
<dbReference type="InterPro" id="IPR039426">
    <property type="entry name" value="TonB-dep_rcpt-like"/>
</dbReference>
<dbReference type="GO" id="GO:0015344">
    <property type="term" value="F:siderophore uptake transmembrane transporter activity"/>
    <property type="evidence" value="ECO:0007669"/>
    <property type="project" value="TreeGrafter"/>
</dbReference>
<feature type="chain" id="PRO_5004625596" description="TonB-dependent receptor" evidence="8">
    <location>
        <begin position="25"/>
        <end position="579"/>
    </location>
</feature>
<dbReference type="GO" id="GO:0009279">
    <property type="term" value="C:cell outer membrane"/>
    <property type="evidence" value="ECO:0007669"/>
    <property type="project" value="UniProtKB-SubCell"/>
</dbReference>
<dbReference type="PANTHER" id="PTHR30069">
    <property type="entry name" value="TONB-DEPENDENT OUTER MEMBRANE RECEPTOR"/>
    <property type="match status" value="1"/>
</dbReference>
<accession>U2CNP1</accession>
<sequence length="579" mass="64846">MMKRTLYILGGAACVMLLPHSLRAQNVQPKDTTVSRTVVVEQEYNPDILDAAKVNVLPKVEVPTVGKKSAEYATTLFPATSIPGFSMNPYSGEELQPAFTPGYVRAGYGNYGNLDLFANYLFRLSGKDRLNIGLQVDGMNGELDKLSQANPERKKWDARYYRTRAGADYTHLFDRFELNANGNFGLSNFNYQPGGVHGKQKFTSGDVQTGIRFTDETAPFRFNAAAGVLMYERRQNGPTQPGNEDYAIKETILRFAGGVTGMIGDRRNIGIGFELNNFRYGGYTKDPHTQETLLKGYTALQLNPSYELDTDDWRLHLGAKVDLSFGFGSSYRIAPDVDIQYVFADSYVLYARATGGQRINDFRRMEQINPYSELPVSMEAAGEPRIAQLRGTHEQVNGSLGFKAGPYPGLWFHVYGGYQRLKDEIFTESVTIPTGAEEASFFHFGQADANNFYAGGEATYEYKDLFAVSARYTYRNWKCRTNEHLLAVKPAGELSFNTLLRPIANLTLKLGYTHIGRKEVKNYMKMQAVNDLHAGADYNLFKGISVYARAHNLLNKKYQYHPGYSAEGLNVLGGLSFRF</sequence>
<gene>
    <name evidence="9" type="ORF">HMPREF1981_01477</name>
</gene>
<evidence type="ECO:0000256" key="3">
    <source>
        <dbReference type="ARBA" id="ARBA00022452"/>
    </source>
</evidence>
<evidence type="ECO:0000313" key="9">
    <source>
        <dbReference type="EMBL" id="ERI85678.1"/>
    </source>
</evidence>
<comment type="caution">
    <text evidence="9">The sequence shown here is derived from an EMBL/GenBank/DDBJ whole genome shotgun (WGS) entry which is preliminary data.</text>
</comment>
<dbReference type="Gene3D" id="2.40.170.20">
    <property type="entry name" value="TonB-dependent receptor, beta-barrel domain"/>
    <property type="match status" value="1"/>
</dbReference>
<organism evidence="9 10">
    <name type="scientific">Bacteroides pyogenes F0041</name>
    <dbReference type="NCBI Taxonomy" id="1321819"/>
    <lineage>
        <taxon>Bacteria</taxon>
        <taxon>Pseudomonadati</taxon>
        <taxon>Bacteroidota</taxon>
        <taxon>Bacteroidia</taxon>
        <taxon>Bacteroidales</taxon>
        <taxon>Bacteroidaceae</taxon>
        <taxon>Bacteroides</taxon>
    </lineage>
</organism>
<keyword evidence="2" id="KW-0813">Transport</keyword>
<evidence type="ECO:0008006" key="11">
    <source>
        <dbReference type="Google" id="ProtNLM"/>
    </source>
</evidence>
<dbReference type="AlphaFoldDB" id="U2CNP1"/>
<evidence type="ECO:0000256" key="2">
    <source>
        <dbReference type="ARBA" id="ARBA00022448"/>
    </source>
</evidence>
<keyword evidence="3" id="KW-1134">Transmembrane beta strand</keyword>